<evidence type="ECO:0000313" key="2">
    <source>
        <dbReference type="Proteomes" id="UP001236507"/>
    </source>
</evidence>
<proteinExistence type="predicted"/>
<dbReference type="EMBL" id="JASHIF010000012">
    <property type="protein sequence ID" value="MDI9860647.1"/>
    <property type="molecule type" value="Genomic_DNA"/>
</dbReference>
<evidence type="ECO:0000313" key="1">
    <source>
        <dbReference type="EMBL" id="MDI9860647.1"/>
    </source>
</evidence>
<accession>A0ABT6YAM8</accession>
<keyword evidence="2" id="KW-1185">Reference proteome</keyword>
<sequence>MEATMKANQFLTPNLYTSINEVEILDCLIDFGYMPKEFSQNQVISFVKDENFYLVLFMVREDGQKGFLMYEILDFTMHEQELYMMSHLFRNLVASNKNNYTYRKAQYKLDEMLGMVPTFRALYKKRFDVDDYGMAA</sequence>
<comment type="caution">
    <text evidence="1">The sequence shown here is derived from an EMBL/GenBank/DDBJ whole genome shotgun (WGS) entry which is preliminary data.</text>
</comment>
<organism evidence="1 2">
    <name type="scientific">Flectobacillus roseus</name>
    <dbReference type="NCBI Taxonomy" id="502259"/>
    <lineage>
        <taxon>Bacteria</taxon>
        <taxon>Pseudomonadati</taxon>
        <taxon>Bacteroidota</taxon>
        <taxon>Cytophagia</taxon>
        <taxon>Cytophagales</taxon>
        <taxon>Flectobacillaceae</taxon>
        <taxon>Flectobacillus</taxon>
    </lineage>
</organism>
<dbReference type="Proteomes" id="UP001236507">
    <property type="component" value="Unassembled WGS sequence"/>
</dbReference>
<protein>
    <submittedName>
        <fullName evidence="1">Uncharacterized protein</fullName>
    </submittedName>
</protein>
<dbReference type="RefSeq" id="WP_283345288.1">
    <property type="nucleotide sequence ID" value="NZ_JASHIF010000012.1"/>
</dbReference>
<reference evidence="1 2" key="1">
    <citation type="submission" date="2023-05" db="EMBL/GenBank/DDBJ databases">
        <title>Novel species of genus Flectobacillus isolated from stream in China.</title>
        <authorList>
            <person name="Lu H."/>
        </authorList>
    </citation>
    <scope>NUCLEOTIDE SEQUENCE [LARGE SCALE GENOMIC DNA]</scope>
    <source>
        <strain evidence="1 2">KCTC 42575</strain>
    </source>
</reference>
<gene>
    <name evidence="1" type="ORF">QM524_15635</name>
</gene>
<name>A0ABT6YAM8_9BACT</name>